<proteinExistence type="predicted"/>
<dbReference type="AlphaFoldDB" id="A0A4U5N2L9"/>
<reference evidence="2 3" key="2">
    <citation type="journal article" date="2019" name="G3 (Bethesda)">
        <title>Hybrid Assembly of the Genome of the Entomopathogenic Nematode Steinernema carpocapsae Identifies the X-Chromosome.</title>
        <authorList>
            <person name="Serra L."/>
            <person name="Macchietto M."/>
            <person name="Macias-Munoz A."/>
            <person name="McGill C.J."/>
            <person name="Rodriguez I.M."/>
            <person name="Rodriguez B."/>
            <person name="Murad R."/>
            <person name="Mortazavi A."/>
        </authorList>
    </citation>
    <scope>NUCLEOTIDE SEQUENCE [LARGE SCALE GENOMIC DNA]</scope>
    <source>
        <strain evidence="2 3">ALL</strain>
    </source>
</reference>
<dbReference type="EMBL" id="AZBU02000005">
    <property type="protein sequence ID" value="TKR76551.1"/>
    <property type="molecule type" value="Genomic_DNA"/>
</dbReference>
<accession>A0A4U5N2L9</accession>
<evidence type="ECO:0000256" key="1">
    <source>
        <dbReference type="SAM" id="MobiDB-lite"/>
    </source>
</evidence>
<evidence type="ECO:0000313" key="2">
    <source>
        <dbReference type="EMBL" id="TKR76551.1"/>
    </source>
</evidence>
<protein>
    <submittedName>
        <fullName evidence="2">Uncharacterized protein</fullName>
    </submittedName>
</protein>
<evidence type="ECO:0000313" key="3">
    <source>
        <dbReference type="Proteomes" id="UP000298663"/>
    </source>
</evidence>
<name>A0A4U5N2L9_STECR</name>
<comment type="caution">
    <text evidence="2">The sequence shown here is derived from an EMBL/GenBank/DDBJ whole genome shotgun (WGS) entry which is preliminary data.</text>
</comment>
<dbReference type="Proteomes" id="UP000298663">
    <property type="component" value="Unassembled WGS sequence"/>
</dbReference>
<reference evidence="2 3" key="1">
    <citation type="journal article" date="2015" name="Genome Biol.">
        <title>Comparative genomics of Steinernema reveals deeply conserved gene regulatory networks.</title>
        <authorList>
            <person name="Dillman A.R."/>
            <person name="Macchietto M."/>
            <person name="Porter C.F."/>
            <person name="Rogers A."/>
            <person name="Williams B."/>
            <person name="Antoshechkin I."/>
            <person name="Lee M.M."/>
            <person name="Goodwin Z."/>
            <person name="Lu X."/>
            <person name="Lewis E.E."/>
            <person name="Goodrich-Blair H."/>
            <person name="Stock S.P."/>
            <person name="Adams B.J."/>
            <person name="Sternberg P.W."/>
            <person name="Mortazavi A."/>
        </authorList>
    </citation>
    <scope>NUCLEOTIDE SEQUENCE [LARGE SCALE GENOMIC DNA]</scope>
    <source>
        <strain evidence="2 3">ALL</strain>
    </source>
</reference>
<keyword evidence="3" id="KW-1185">Reference proteome</keyword>
<organism evidence="2 3">
    <name type="scientific">Steinernema carpocapsae</name>
    <name type="common">Entomopathogenic nematode</name>
    <dbReference type="NCBI Taxonomy" id="34508"/>
    <lineage>
        <taxon>Eukaryota</taxon>
        <taxon>Metazoa</taxon>
        <taxon>Ecdysozoa</taxon>
        <taxon>Nematoda</taxon>
        <taxon>Chromadorea</taxon>
        <taxon>Rhabditida</taxon>
        <taxon>Tylenchina</taxon>
        <taxon>Panagrolaimomorpha</taxon>
        <taxon>Strongyloidoidea</taxon>
        <taxon>Steinernematidae</taxon>
        <taxon>Steinernema</taxon>
    </lineage>
</organism>
<sequence length="109" mass="12362">MSPFWDWLLSGTASSVSSRSLSSPHFLEGIMEDREDRLFEAFPKDGDAAEFSDEDEDSEDDTVSWSSSTITASRCIYQIVEKWFGRKHNLATIRKKISLFSSSSRNEAN</sequence>
<feature type="compositionally biased region" description="Acidic residues" evidence="1">
    <location>
        <begin position="48"/>
        <end position="62"/>
    </location>
</feature>
<gene>
    <name evidence="2" type="ORF">L596_017672</name>
</gene>
<feature type="region of interest" description="Disordered" evidence="1">
    <location>
        <begin position="47"/>
        <end position="68"/>
    </location>
</feature>